<evidence type="ECO:0000256" key="4">
    <source>
        <dbReference type="ARBA" id="ARBA00022917"/>
    </source>
</evidence>
<evidence type="ECO:0000256" key="2">
    <source>
        <dbReference type="ARBA" id="ARBA00022741"/>
    </source>
</evidence>
<proteinExistence type="predicted"/>
<dbReference type="PANTHER" id="PTHR43311">
    <property type="entry name" value="GLUTAMATE--TRNA LIGASE"/>
    <property type="match status" value="1"/>
</dbReference>
<reference evidence="7 8" key="1">
    <citation type="submission" date="2020-10" db="EMBL/GenBank/DDBJ databases">
        <title>Sequencing the genomes of 1000 actinobacteria strains.</title>
        <authorList>
            <person name="Klenk H.-P."/>
        </authorList>
    </citation>
    <scope>NUCLEOTIDE SEQUENCE [LARGE SCALE GENOMIC DNA]</scope>
    <source>
        <strain evidence="7 8">DSM 45157</strain>
    </source>
</reference>
<keyword evidence="3" id="KW-0067">ATP-binding</keyword>
<gene>
    <name evidence="7" type="ORF">H4W79_003700</name>
</gene>
<evidence type="ECO:0000256" key="5">
    <source>
        <dbReference type="ARBA" id="ARBA00023146"/>
    </source>
</evidence>
<evidence type="ECO:0000256" key="1">
    <source>
        <dbReference type="ARBA" id="ARBA00022598"/>
    </source>
</evidence>
<name>A0ABR9HKE0_9ACTN</name>
<dbReference type="Gene3D" id="1.10.10.350">
    <property type="match status" value="1"/>
</dbReference>
<evidence type="ECO:0000256" key="3">
    <source>
        <dbReference type="ARBA" id="ARBA00022840"/>
    </source>
</evidence>
<feature type="region of interest" description="Disordered" evidence="6">
    <location>
        <begin position="387"/>
        <end position="428"/>
    </location>
</feature>
<comment type="caution">
    <text evidence="7">The sequence shown here is derived from an EMBL/GenBank/DDBJ whole genome shotgun (WGS) entry which is preliminary data.</text>
</comment>
<dbReference type="InterPro" id="IPR008925">
    <property type="entry name" value="aa_tRNA-synth_I_cd-bd_sf"/>
</dbReference>
<feature type="compositionally biased region" description="Low complexity" evidence="6">
    <location>
        <begin position="401"/>
        <end position="415"/>
    </location>
</feature>
<dbReference type="Gene3D" id="3.40.50.620">
    <property type="entry name" value="HUPs"/>
    <property type="match status" value="2"/>
</dbReference>
<dbReference type="Gene3D" id="3.90.800.10">
    <property type="entry name" value="Glutamyl-tRNA Synthetase, Domain 3"/>
    <property type="match status" value="1"/>
</dbReference>
<evidence type="ECO:0000313" key="8">
    <source>
        <dbReference type="Proteomes" id="UP000598217"/>
    </source>
</evidence>
<keyword evidence="1" id="KW-0436">Ligase</keyword>
<protein>
    <recommendedName>
        <fullName evidence="9">Glutamate--tRNA ligase</fullName>
    </recommendedName>
</protein>
<evidence type="ECO:0000313" key="7">
    <source>
        <dbReference type="EMBL" id="MBE1459486.1"/>
    </source>
</evidence>
<accession>A0ABR9HKE0</accession>
<dbReference type="PANTHER" id="PTHR43311:SF1">
    <property type="entry name" value="GLUTAMYL-Q TRNA(ASP) SYNTHETASE"/>
    <property type="match status" value="1"/>
</dbReference>
<dbReference type="EMBL" id="JADBDY010000001">
    <property type="protein sequence ID" value="MBE1459486.1"/>
    <property type="molecule type" value="Genomic_DNA"/>
</dbReference>
<dbReference type="InterPro" id="IPR014729">
    <property type="entry name" value="Rossmann-like_a/b/a_fold"/>
</dbReference>
<keyword evidence="5" id="KW-0030">Aminoacyl-tRNA synthetase</keyword>
<dbReference type="SUPFAM" id="SSF52374">
    <property type="entry name" value="Nucleotidylyl transferase"/>
    <property type="match status" value="1"/>
</dbReference>
<keyword evidence="4" id="KW-0648">Protein biosynthesis</keyword>
<dbReference type="InterPro" id="IPR020751">
    <property type="entry name" value="aa-tRNA-synth_I_codon-bd_sub2"/>
</dbReference>
<dbReference type="Proteomes" id="UP000598217">
    <property type="component" value="Unassembled WGS sequence"/>
</dbReference>
<organism evidence="7 8">
    <name type="scientific">Nocardiopsis terrae</name>
    <dbReference type="NCBI Taxonomy" id="372655"/>
    <lineage>
        <taxon>Bacteria</taxon>
        <taxon>Bacillati</taxon>
        <taxon>Actinomycetota</taxon>
        <taxon>Actinomycetes</taxon>
        <taxon>Streptosporangiales</taxon>
        <taxon>Nocardiopsidaceae</taxon>
        <taxon>Nocardiopsis</taxon>
    </lineage>
</organism>
<keyword evidence="2" id="KW-0547">Nucleotide-binding</keyword>
<evidence type="ECO:0000256" key="6">
    <source>
        <dbReference type="SAM" id="MobiDB-lite"/>
    </source>
</evidence>
<dbReference type="InterPro" id="IPR049940">
    <property type="entry name" value="GluQ/Sye"/>
</dbReference>
<evidence type="ECO:0008006" key="9">
    <source>
        <dbReference type="Google" id="ProtNLM"/>
    </source>
</evidence>
<dbReference type="SUPFAM" id="SSF48163">
    <property type="entry name" value="An anticodon-binding domain of class I aminoacyl-tRNA synthetases"/>
    <property type="match status" value="1"/>
</dbReference>
<sequence length="428" mass="47208">MLRTHLLTALFAHNAARHLGFQAHVAIRWDDSDSRRSRNEHRQHLLNELTQVAQIPIQDEKNALRQSQRGDRYGEALRKLEALRLLVTERGLPCLDVAAVDRSMKAEGVCPESLTAYTSMNAPVPRAPAQNMVPLMRGDGRALWHLATVVDDIDNRTNLVVRGADKRDATPIQVRLYWALSGGRTPPSHLFLPKLLEPGPSAPRVVGLLRRGVRPSALRCFLAQPYLVNSTKPMGRTGFSALVDQLCSALPLLGDAFLDEGHLHSLDRRISAALDPKESQQELRAYHPGAPAHVIAWVTRHYPRPLLQQSRLCRALTDTAIDYEEPPKQAEEAARWLEAWSRGSAKGPVPHPVRWVLTGQRSGPRASELLKVLPSRLVAARLGAARQALSRSNAARRRSSVRSLPSSSSDSKSGSPTVRPVTATRTGA</sequence>
<keyword evidence="8" id="KW-1185">Reference proteome</keyword>